<evidence type="ECO:0000313" key="4">
    <source>
        <dbReference type="Proteomes" id="UP000443353"/>
    </source>
</evidence>
<dbReference type="Pfam" id="PF13400">
    <property type="entry name" value="Tad"/>
    <property type="match status" value="1"/>
</dbReference>
<evidence type="ECO:0000256" key="1">
    <source>
        <dbReference type="SAM" id="Phobius"/>
    </source>
</evidence>
<dbReference type="Proteomes" id="UP000443353">
    <property type="component" value="Unassembled WGS sequence"/>
</dbReference>
<gene>
    <name evidence="3" type="ORF">GPY61_05460</name>
</gene>
<reference evidence="3 4" key="1">
    <citation type="submission" date="2019-12" db="EMBL/GenBank/DDBJ databases">
        <authorList>
            <person name="Li C."/>
            <person name="Zhao J."/>
        </authorList>
    </citation>
    <scope>NUCLEOTIDE SEQUENCE [LARGE SCALE GENOMIC DNA]</scope>
    <source>
        <strain evidence="3 4">NEAU-DD11</strain>
    </source>
</reference>
<evidence type="ECO:0000259" key="2">
    <source>
        <dbReference type="Pfam" id="PF13400"/>
    </source>
</evidence>
<keyword evidence="1" id="KW-0812">Transmembrane</keyword>
<feature type="domain" description="Putative Flp pilus-assembly TadG-like N-terminal" evidence="2">
    <location>
        <begin position="13"/>
        <end position="59"/>
    </location>
</feature>
<dbReference type="AlphaFoldDB" id="A0A7X3FXT3"/>
<keyword evidence="1" id="KW-0472">Membrane</keyword>
<sequence length="404" mass="41729">MRSLIKQRRNEAGAVIVTVALLLFLLLGFLGLAVDLGHLFIVRSELQTSMDACALAAAQELNGQPDALARATNAGIAAGNVNRVDLQSATWSGKGQVTAADITFRDQNHNVGATSATARYVRCNHVQRDTATNLVHMAGLLVGSSAFAAKMDVAALAEATTTPAQSTCPMPLALKPKAGGAKPNFGFVKGEWVTLLSKTTASAGQIGWANLDGSSSASETEAELKGYCGTKVGSKLGTPGVQGTIADTWNARFGLYKNNSGPAAASPDFTGFVYTQAGTWSPGSNAYGDFVNKRQAFANCAASVGACEAATKLKLNQFASVATGGANGDLKKYGTNRRLVVVPVVDGGYNVIDFACMLLLQPIPSPFDDVQLEFLGNASDASSPCTANGLPGGLAGPLVPVLVR</sequence>
<dbReference type="RefSeq" id="WP_056135586.1">
    <property type="nucleotide sequence ID" value="NZ_WSES01000002.1"/>
</dbReference>
<dbReference type="EMBL" id="WSES01000002">
    <property type="protein sequence ID" value="MVW59369.1"/>
    <property type="molecule type" value="Genomic_DNA"/>
</dbReference>
<accession>A0A7X3FXT3</accession>
<dbReference type="InterPro" id="IPR028087">
    <property type="entry name" value="Tad_N"/>
</dbReference>
<proteinExistence type="predicted"/>
<keyword evidence="1" id="KW-1133">Transmembrane helix</keyword>
<name>A0A7X3FXT3_9BURK</name>
<comment type="caution">
    <text evidence="3">The sequence shown here is derived from an EMBL/GenBank/DDBJ whole genome shotgun (WGS) entry which is preliminary data.</text>
</comment>
<protein>
    <recommendedName>
        <fullName evidence="2">Putative Flp pilus-assembly TadG-like N-terminal domain-containing protein</fullName>
    </recommendedName>
</protein>
<evidence type="ECO:0000313" key="3">
    <source>
        <dbReference type="EMBL" id="MVW59369.1"/>
    </source>
</evidence>
<organism evidence="3 4">
    <name type="scientific">Massilia cellulosiltytica</name>
    <dbReference type="NCBI Taxonomy" id="2683234"/>
    <lineage>
        <taxon>Bacteria</taxon>
        <taxon>Pseudomonadati</taxon>
        <taxon>Pseudomonadota</taxon>
        <taxon>Betaproteobacteria</taxon>
        <taxon>Burkholderiales</taxon>
        <taxon>Oxalobacteraceae</taxon>
        <taxon>Telluria group</taxon>
        <taxon>Massilia</taxon>
    </lineage>
</organism>
<feature type="transmembrane region" description="Helical" evidence="1">
    <location>
        <begin position="12"/>
        <end position="34"/>
    </location>
</feature>
<keyword evidence="4" id="KW-1185">Reference proteome</keyword>